<name>A0A401ULT2_9CLOT</name>
<evidence type="ECO:0008006" key="5">
    <source>
        <dbReference type="Google" id="ProtNLM"/>
    </source>
</evidence>
<dbReference type="Proteomes" id="UP000287872">
    <property type="component" value="Unassembled WGS sequence"/>
</dbReference>
<evidence type="ECO:0000313" key="3">
    <source>
        <dbReference type="EMBL" id="GCD10489.1"/>
    </source>
</evidence>
<sequence length="342" mass="40026">MNKIINICFSQSAGATLKQAVSTNELQYNEKVIVFFDNLSQGAIKSGVNIEERINWYNIFKGADPLKLFIDYDIEELKENYNAFHDEFSNMDISDTLYLWYGSSQEFCGMLYTLELLKDRKLNTYIIDVKDTVIKRNEIVFQVRTTGEILPENLEKYAATKRKLDSNEYKQFLDDWESLKKDNSILRVLKDGKVKSVDESYFDIAILKYTPKEFRNSMRTVGDVLGKSEDEISDEYIFWRINELIKSEKIEYNGKVGVIGMEIKITEEGFKYLSTDKDAMKIWEEDREKSKQEQDMKNKYREKGRMKEKIDIARNLKDVLDMATIADKTGLSLEQVKNLQEN</sequence>
<reference evidence="3 4" key="1">
    <citation type="submission" date="2018-11" db="EMBL/GenBank/DDBJ databases">
        <title>Genome sequencing and assembly of Clostridium tagluense strain A121.</title>
        <authorList>
            <person name="Murakami T."/>
            <person name="Segawa T."/>
            <person name="Shcherbakova V.A."/>
            <person name="Mori H."/>
            <person name="Yoshimura Y."/>
        </authorList>
    </citation>
    <scope>NUCLEOTIDE SEQUENCE [LARGE SCALE GENOMIC DNA]</scope>
    <source>
        <strain evidence="3 4">A121</strain>
    </source>
</reference>
<gene>
    <name evidence="3" type="ORF">Ctaglu_21120</name>
</gene>
<feature type="domain" description="DUF1835" evidence="1">
    <location>
        <begin position="5"/>
        <end position="128"/>
    </location>
</feature>
<dbReference type="Pfam" id="PF12395">
    <property type="entry name" value="DUF3658"/>
    <property type="match status" value="1"/>
</dbReference>
<dbReference type="InterPro" id="IPR022123">
    <property type="entry name" value="DUF3658"/>
</dbReference>
<dbReference type="Pfam" id="PF08874">
    <property type="entry name" value="DUF1835"/>
    <property type="match status" value="1"/>
</dbReference>
<organism evidence="3 4">
    <name type="scientific">Clostridium tagluense</name>
    <dbReference type="NCBI Taxonomy" id="360422"/>
    <lineage>
        <taxon>Bacteria</taxon>
        <taxon>Bacillati</taxon>
        <taxon>Bacillota</taxon>
        <taxon>Clostridia</taxon>
        <taxon>Eubacteriales</taxon>
        <taxon>Clostridiaceae</taxon>
        <taxon>Clostridium</taxon>
    </lineage>
</organism>
<dbReference type="EMBL" id="BHYK01000010">
    <property type="protein sequence ID" value="GCD10489.1"/>
    <property type="molecule type" value="Genomic_DNA"/>
</dbReference>
<dbReference type="RefSeq" id="WP_125001207.1">
    <property type="nucleotide sequence ID" value="NZ_BHYK01000010.1"/>
</dbReference>
<evidence type="ECO:0000259" key="1">
    <source>
        <dbReference type="Pfam" id="PF08874"/>
    </source>
</evidence>
<feature type="domain" description="DUF3658" evidence="2">
    <location>
        <begin position="159"/>
        <end position="256"/>
    </location>
</feature>
<dbReference type="OrthoDB" id="343110at2"/>
<evidence type="ECO:0000313" key="4">
    <source>
        <dbReference type="Proteomes" id="UP000287872"/>
    </source>
</evidence>
<dbReference type="AlphaFoldDB" id="A0A401ULT2"/>
<dbReference type="InterPro" id="IPR014973">
    <property type="entry name" value="DUF1835"/>
</dbReference>
<proteinExistence type="predicted"/>
<accession>A0A401ULT2</accession>
<evidence type="ECO:0000259" key="2">
    <source>
        <dbReference type="Pfam" id="PF12395"/>
    </source>
</evidence>
<keyword evidence="4" id="KW-1185">Reference proteome</keyword>
<comment type="caution">
    <text evidence="3">The sequence shown here is derived from an EMBL/GenBank/DDBJ whole genome shotgun (WGS) entry which is preliminary data.</text>
</comment>
<protein>
    <recommendedName>
        <fullName evidence="5">DUF1835 domain-containing protein</fullName>
    </recommendedName>
</protein>